<dbReference type="EMBL" id="JACIIV010000045">
    <property type="protein sequence ID" value="MBB6229377.1"/>
    <property type="molecule type" value="Genomic_DNA"/>
</dbReference>
<protein>
    <submittedName>
        <fullName evidence="2">Chromosome partitioning protein</fullName>
    </submittedName>
</protein>
<name>A0A841L9Q4_9SPHN</name>
<evidence type="ECO:0000313" key="2">
    <source>
        <dbReference type="EMBL" id="MBB6229377.1"/>
    </source>
</evidence>
<dbReference type="InterPro" id="IPR050678">
    <property type="entry name" value="DNA_Partitioning_ATPase"/>
</dbReference>
<dbReference type="Gene3D" id="3.40.50.300">
    <property type="entry name" value="P-loop containing nucleotide triphosphate hydrolases"/>
    <property type="match status" value="1"/>
</dbReference>
<dbReference type="RefSeq" id="WP_184203035.1">
    <property type="nucleotide sequence ID" value="NZ_BMOX01000084.1"/>
</dbReference>
<gene>
    <name evidence="2" type="ORF">FHS79_003578</name>
</gene>
<comment type="caution">
    <text evidence="2">The sequence shown here is derived from an EMBL/GenBank/DDBJ whole genome shotgun (WGS) entry which is preliminary data.</text>
</comment>
<accession>A0A841L9Q4</accession>
<organism evidence="2 3">
    <name type="scientific">Polymorphobacter multimanifer</name>
    <dbReference type="NCBI Taxonomy" id="1070431"/>
    <lineage>
        <taxon>Bacteria</taxon>
        <taxon>Pseudomonadati</taxon>
        <taxon>Pseudomonadota</taxon>
        <taxon>Alphaproteobacteria</taxon>
        <taxon>Sphingomonadales</taxon>
        <taxon>Sphingosinicellaceae</taxon>
        <taxon>Polymorphobacter</taxon>
    </lineage>
</organism>
<evidence type="ECO:0000313" key="3">
    <source>
        <dbReference type="Proteomes" id="UP000538147"/>
    </source>
</evidence>
<feature type="domain" description="AAA" evidence="1">
    <location>
        <begin position="112"/>
        <end position="290"/>
    </location>
</feature>
<keyword evidence="3" id="KW-1185">Reference proteome</keyword>
<evidence type="ECO:0000259" key="1">
    <source>
        <dbReference type="Pfam" id="PF13614"/>
    </source>
</evidence>
<dbReference type="Pfam" id="PF13614">
    <property type="entry name" value="AAA_31"/>
    <property type="match status" value="1"/>
</dbReference>
<dbReference type="PANTHER" id="PTHR13696:SF52">
    <property type="entry name" value="PARA FAMILY PROTEIN CT_582"/>
    <property type="match status" value="1"/>
</dbReference>
<dbReference type="InterPro" id="IPR027417">
    <property type="entry name" value="P-loop_NTPase"/>
</dbReference>
<dbReference type="PANTHER" id="PTHR13696">
    <property type="entry name" value="P-LOOP CONTAINING NUCLEOSIDE TRIPHOSPHATE HYDROLASE"/>
    <property type="match status" value="1"/>
</dbReference>
<sequence>MTASEYLDEAHDLLSVTALAKRTSSVLERLRDSARSARANDRREPNFPIGKAADLVGRTPAAIRDAEKDGRLPPPPRTENNRRVGYTLAQLNDMRGLFGTRPWRAPDDPCCVIAVQNFKGGVGKSTLSVHLAQYLAIKGYRVALIDCDSQASATTLFGYVPDLDLTEDDTLYPFLRQQELTSLDYALRKTHFDGLELIPANLRLFQSEYEIAARMARGQGRLLDRLSQGIASISDRFDVIVLDPPPALGAISLSVLRAANALIVPVPPTVMDFSSTAAFLAMLDETIETLSENDLAPTLKFLRFVASKVDENKSMQKELLNLMRTLFGHAMIRTPLKDSAEIDNATARLMTVYELDGPVTSSAVRNRCLAYLDGVNAEIEIDIRSMWPSHLGRLRKEGIA</sequence>
<dbReference type="InterPro" id="IPR025669">
    <property type="entry name" value="AAA_dom"/>
</dbReference>
<dbReference type="Proteomes" id="UP000538147">
    <property type="component" value="Unassembled WGS sequence"/>
</dbReference>
<dbReference type="SUPFAM" id="SSF52540">
    <property type="entry name" value="P-loop containing nucleoside triphosphate hydrolases"/>
    <property type="match status" value="1"/>
</dbReference>
<proteinExistence type="predicted"/>
<reference evidence="2 3" key="1">
    <citation type="submission" date="2020-08" db="EMBL/GenBank/DDBJ databases">
        <title>Genomic Encyclopedia of Type Strains, Phase IV (KMG-IV): sequencing the most valuable type-strain genomes for metagenomic binning, comparative biology and taxonomic classification.</title>
        <authorList>
            <person name="Goeker M."/>
        </authorList>
    </citation>
    <scope>NUCLEOTIDE SEQUENCE [LARGE SCALE GENOMIC DNA]</scope>
    <source>
        <strain evidence="2 3">DSM 102189</strain>
    </source>
</reference>
<dbReference type="CDD" id="cd02042">
    <property type="entry name" value="ParAB_family"/>
    <property type="match status" value="1"/>
</dbReference>
<dbReference type="AlphaFoldDB" id="A0A841L9Q4"/>